<keyword evidence="5" id="KW-1185">Reference proteome</keyword>
<dbReference type="Pfam" id="PF20152">
    <property type="entry name" value="DUF6534"/>
    <property type="match status" value="1"/>
</dbReference>
<feature type="domain" description="DUF6534" evidence="3">
    <location>
        <begin position="198"/>
        <end position="284"/>
    </location>
</feature>
<dbReference type="PANTHER" id="PTHR40465:SF1">
    <property type="entry name" value="DUF6534 DOMAIN-CONTAINING PROTEIN"/>
    <property type="match status" value="1"/>
</dbReference>
<protein>
    <recommendedName>
        <fullName evidence="3">DUF6534 domain-containing protein</fullName>
    </recommendedName>
</protein>
<feature type="transmembrane region" description="Helical" evidence="2">
    <location>
        <begin position="60"/>
        <end position="81"/>
    </location>
</feature>
<dbReference type="OrthoDB" id="2535105at2759"/>
<feature type="region of interest" description="Disordered" evidence="1">
    <location>
        <begin position="312"/>
        <end position="340"/>
    </location>
</feature>
<proteinExistence type="predicted"/>
<reference evidence="4 5" key="1">
    <citation type="submission" date="2021-08" db="EMBL/GenBank/DDBJ databases">
        <title>Draft Genome Sequence of Phanerochaete sordida strain YK-624.</title>
        <authorList>
            <person name="Mori T."/>
            <person name="Dohra H."/>
            <person name="Suzuki T."/>
            <person name="Kawagishi H."/>
            <person name="Hirai H."/>
        </authorList>
    </citation>
    <scope>NUCLEOTIDE SEQUENCE [LARGE SCALE GENOMIC DNA]</scope>
    <source>
        <strain evidence="4 5">YK-624</strain>
    </source>
</reference>
<sequence>MANIQNATAPLPLLGSLRFDGTLGALFIGEVLISVLFGTATVQAYFFFHCNERDSLLLKAGVFLIWFADAFHLFVISYGIYGYTVTNFMNPLALTQCPWSLASTMFVGELAMVPISLYDCRLGSTSARSDQAILHRIYSHRIYKLSGKKWLLALIIPPQLASGVASIAIGIIILNTPSYVVLQAHYSWLWHTMYGLQTFTDCAIAASLSTLLVRQRSAFRRTNSLIATLVLYAVGTCTLTSSVSLASIIAYVIAPRSFVFLLFGMLLPKLMANSLLAPLNARASLRARHTGGAVSVRLSRLARVAVQGVGEVKQDARMESDEEHRRDAGEYERGSEVGEP</sequence>
<feature type="transmembrane region" description="Helical" evidence="2">
    <location>
        <begin position="225"/>
        <end position="253"/>
    </location>
</feature>
<evidence type="ECO:0000313" key="4">
    <source>
        <dbReference type="EMBL" id="GJE93960.1"/>
    </source>
</evidence>
<feature type="transmembrane region" description="Helical" evidence="2">
    <location>
        <begin position="23"/>
        <end position="48"/>
    </location>
</feature>
<feature type="transmembrane region" description="Helical" evidence="2">
    <location>
        <begin position="194"/>
        <end position="213"/>
    </location>
</feature>
<dbReference type="EMBL" id="BPQB01000036">
    <property type="protein sequence ID" value="GJE93960.1"/>
    <property type="molecule type" value="Genomic_DNA"/>
</dbReference>
<keyword evidence="2" id="KW-1133">Transmembrane helix</keyword>
<gene>
    <name evidence="4" type="ORF">PsYK624_101270</name>
</gene>
<evidence type="ECO:0000259" key="3">
    <source>
        <dbReference type="Pfam" id="PF20152"/>
    </source>
</evidence>
<evidence type="ECO:0000256" key="2">
    <source>
        <dbReference type="SAM" id="Phobius"/>
    </source>
</evidence>
<accession>A0A9P3GHV8</accession>
<feature type="transmembrane region" description="Helical" evidence="2">
    <location>
        <begin position="259"/>
        <end position="279"/>
    </location>
</feature>
<comment type="caution">
    <text evidence="4">The sequence shown here is derived from an EMBL/GenBank/DDBJ whole genome shotgun (WGS) entry which is preliminary data.</text>
</comment>
<dbReference type="Proteomes" id="UP000703269">
    <property type="component" value="Unassembled WGS sequence"/>
</dbReference>
<evidence type="ECO:0000256" key="1">
    <source>
        <dbReference type="SAM" id="MobiDB-lite"/>
    </source>
</evidence>
<dbReference type="PANTHER" id="PTHR40465">
    <property type="entry name" value="CHROMOSOME 1, WHOLE GENOME SHOTGUN SEQUENCE"/>
    <property type="match status" value="1"/>
</dbReference>
<dbReference type="AlphaFoldDB" id="A0A9P3GHV8"/>
<dbReference type="InterPro" id="IPR045339">
    <property type="entry name" value="DUF6534"/>
</dbReference>
<name>A0A9P3GHV8_9APHY</name>
<keyword evidence="2" id="KW-0472">Membrane</keyword>
<organism evidence="4 5">
    <name type="scientific">Phanerochaete sordida</name>
    <dbReference type="NCBI Taxonomy" id="48140"/>
    <lineage>
        <taxon>Eukaryota</taxon>
        <taxon>Fungi</taxon>
        <taxon>Dikarya</taxon>
        <taxon>Basidiomycota</taxon>
        <taxon>Agaricomycotina</taxon>
        <taxon>Agaricomycetes</taxon>
        <taxon>Polyporales</taxon>
        <taxon>Phanerochaetaceae</taxon>
        <taxon>Phanerochaete</taxon>
    </lineage>
</organism>
<keyword evidence="2" id="KW-0812">Transmembrane</keyword>
<evidence type="ECO:0000313" key="5">
    <source>
        <dbReference type="Proteomes" id="UP000703269"/>
    </source>
</evidence>
<feature type="transmembrane region" description="Helical" evidence="2">
    <location>
        <begin position="150"/>
        <end position="174"/>
    </location>
</feature>